<sequence length="183" mass="19384">MRGGVSMPDVHGTGGCRVALDVGPDRWLFGNAEGGIFAKLMPHEEYFEKGLYTFYIGQNDLVAGALSVSVEEVNASVPAMVNAFSTMFSAYTTGELDRSGLHSTGPIGCLGYILVGFPAAGKDDAGRAKPYSEGDDKFDVISLQIVGFELPLVICCCYGNKHAFGSTAVCGAIFTVKGTHRKQ</sequence>
<organism evidence="1 2">
    <name type="scientific">Populus euphratica</name>
    <name type="common">Euphrates poplar</name>
    <dbReference type="NCBI Taxonomy" id="75702"/>
    <lineage>
        <taxon>Eukaryota</taxon>
        <taxon>Viridiplantae</taxon>
        <taxon>Streptophyta</taxon>
        <taxon>Embryophyta</taxon>
        <taxon>Tracheophyta</taxon>
        <taxon>Spermatophyta</taxon>
        <taxon>Magnoliopsida</taxon>
        <taxon>eudicotyledons</taxon>
        <taxon>Gunneridae</taxon>
        <taxon>Pentapetalae</taxon>
        <taxon>rosids</taxon>
        <taxon>fabids</taxon>
        <taxon>Malpighiales</taxon>
        <taxon>Salicaceae</taxon>
        <taxon>Saliceae</taxon>
        <taxon>Populus</taxon>
    </lineage>
</organism>
<accession>A0AAJ6U3R7</accession>
<dbReference type="RefSeq" id="XP_011022743.1">
    <property type="nucleotide sequence ID" value="XM_011024441.1"/>
</dbReference>
<gene>
    <name evidence="2" type="primary">LOC105124420</name>
</gene>
<protein>
    <submittedName>
        <fullName evidence="2">Esterase-like</fullName>
    </submittedName>
</protein>
<dbReference type="GeneID" id="105124420"/>
<dbReference type="KEGG" id="peu:105124420"/>
<proteinExistence type="predicted"/>
<dbReference type="Proteomes" id="UP000694918">
    <property type="component" value="Unplaced"/>
</dbReference>
<keyword evidence="1" id="KW-1185">Reference proteome</keyword>
<evidence type="ECO:0000313" key="2">
    <source>
        <dbReference type="RefSeq" id="XP_011022743.1"/>
    </source>
</evidence>
<reference evidence="2" key="1">
    <citation type="submission" date="2025-08" db="UniProtKB">
        <authorList>
            <consortium name="RefSeq"/>
        </authorList>
    </citation>
    <scope>IDENTIFICATION</scope>
</reference>
<dbReference type="AlphaFoldDB" id="A0AAJ6U3R7"/>
<name>A0AAJ6U3R7_POPEU</name>
<evidence type="ECO:0000313" key="1">
    <source>
        <dbReference type="Proteomes" id="UP000694918"/>
    </source>
</evidence>